<reference evidence="11 12" key="1">
    <citation type="submission" date="2019-07" db="EMBL/GenBank/DDBJ databases">
        <title>Complete genome of Crassaminicella thermophila SY095.</title>
        <authorList>
            <person name="Li X."/>
        </authorList>
    </citation>
    <scope>NUCLEOTIDE SEQUENCE [LARGE SCALE GENOMIC DNA]</scope>
    <source>
        <strain evidence="11 12">SY095</strain>
    </source>
</reference>
<dbReference type="InterPro" id="IPR003607">
    <property type="entry name" value="HD/PDEase_dom"/>
</dbReference>
<dbReference type="Gene3D" id="1.10.3210.10">
    <property type="entry name" value="Hypothetical protein af1432"/>
    <property type="match status" value="1"/>
</dbReference>
<evidence type="ECO:0000313" key="11">
    <source>
        <dbReference type="EMBL" id="QEK12787.1"/>
    </source>
</evidence>
<feature type="transmembrane region" description="Helical" evidence="6">
    <location>
        <begin position="204"/>
        <end position="223"/>
    </location>
</feature>
<accession>A0A5C0SGK4</accession>
<dbReference type="PANTHER" id="PTHR45228">
    <property type="entry name" value="CYCLIC DI-GMP PHOSPHODIESTERASE TM_0186-RELATED"/>
    <property type="match status" value="1"/>
</dbReference>
<dbReference type="SMART" id="SM00091">
    <property type="entry name" value="PAS"/>
    <property type="match status" value="1"/>
</dbReference>
<evidence type="ECO:0000259" key="9">
    <source>
        <dbReference type="PROSITE" id="PS51831"/>
    </source>
</evidence>
<dbReference type="SMART" id="SM00267">
    <property type="entry name" value="GGDEF"/>
    <property type="match status" value="1"/>
</dbReference>
<feature type="domain" description="HD" evidence="9">
    <location>
        <begin position="556"/>
        <end position="678"/>
    </location>
</feature>
<organism evidence="11 12">
    <name type="scientific">Crassaminicella thermophila</name>
    <dbReference type="NCBI Taxonomy" id="2599308"/>
    <lineage>
        <taxon>Bacteria</taxon>
        <taxon>Bacillati</taxon>
        <taxon>Bacillota</taxon>
        <taxon>Clostridia</taxon>
        <taxon>Eubacteriales</taxon>
        <taxon>Clostridiaceae</taxon>
        <taxon>Crassaminicella</taxon>
    </lineage>
</organism>
<keyword evidence="4 6" id="KW-1133">Transmembrane helix</keyword>
<dbReference type="RefSeq" id="WP_148809923.1">
    <property type="nucleotide sequence ID" value="NZ_CP042243.1"/>
</dbReference>
<dbReference type="SUPFAM" id="SSF109604">
    <property type="entry name" value="HD-domain/PDEase-like"/>
    <property type="match status" value="1"/>
</dbReference>
<dbReference type="KEGG" id="crs:FQB35_10875"/>
<dbReference type="InterPro" id="IPR029787">
    <property type="entry name" value="Nucleotide_cyclase"/>
</dbReference>
<feature type="transmembrane region" description="Helical" evidence="6">
    <location>
        <begin position="12"/>
        <end position="33"/>
    </location>
</feature>
<protein>
    <submittedName>
        <fullName evidence="11">Diguanylate cyclase</fullName>
    </submittedName>
</protein>
<dbReference type="InterPro" id="IPR037522">
    <property type="entry name" value="HD_GYP_dom"/>
</dbReference>
<keyword evidence="2" id="KW-1003">Cell membrane</keyword>
<keyword evidence="3 6" id="KW-0812">Transmembrane</keyword>
<dbReference type="Pfam" id="PF13487">
    <property type="entry name" value="HD_5"/>
    <property type="match status" value="1"/>
</dbReference>
<dbReference type="CDD" id="cd00077">
    <property type="entry name" value="HDc"/>
    <property type="match status" value="1"/>
</dbReference>
<evidence type="ECO:0000256" key="1">
    <source>
        <dbReference type="ARBA" id="ARBA00004651"/>
    </source>
</evidence>
<dbReference type="SUPFAM" id="SSF55785">
    <property type="entry name" value="PYP-like sensor domain (PAS domain)"/>
    <property type="match status" value="1"/>
</dbReference>
<dbReference type="InterPro" id="IPR052020">
    <property type="entry name" value="Cyclic_di-GMP/3'3'-cGAMP_PDE"/>
</dbReference>
<dbReference type="PANTHER" id="PTHR45228:SF1">
    <property type="entry name" value="CYCLIC DI-GMP PHOSPHODIESTERASE TM_0186"/>
    <property type="match status" value="1"/>
</dbReference>
<dbReference type="Gene3D" id="3.30.450.20">
    <property type="entry name" value="PAS domain"/>
    <property type="match status" value="2"/>
</dbReference>
<dbReference type="InterPro" id="IPR035965">
    <property type="entry name" value="PAS-like_dom_sf"/>
</dbReference>
<dbReference type="SMART" id="SM00471">
    <property type="entry name" value="HDc"/>
    <property type="match status" value="1"/>
</dbReference>
<dbReference type="Pfam" id="PF00990">
    <property type="entry name" value="GGDEF"/>
    <property type="match status" value="1"/>
</dbReference>
<dbReference type="NCBIfam" id="TIGR00254">
    <property type="entry name" value="GGDEF"/>
    <property type="match status" value="1"/>
</dbReference>
<dbReference type="PROSITE" id="PS51831">
    <property type="entry name" value="HD"/>
    <property type="match status" value="1"/>
</dbReference>
<gene>
    <name evidence="11" type="ORF">FQB35_10875</name>
</gene>
<feature type="domain" description="PAS" evidence="7">
    <location>
        <begin position="256"/>
        <end position="327"/>
    </location>
</feature>
<dbReference type="InterPro" id="IPR006674">
    <property type="entry name" value="HD_domain"/>
</dbReference>
<dbReference type="SUPFAM" id="SSF55073">
    <property type="entry name" value="Nucleotide cyclase"/>
    <property type="match status" value="1"/>
</dbReference>
<dbReference type="SMART" id="SM01049">
    <property type="entry name" value="Cache_2"/>
    <property type="match status" value="1"/>
</dbReference>
<keyword evidence="12" id="KW-1185">Reference proteome</keyword>
<evidence type="ECO:0000259" key="8">
    <source>
        <dbReference type="PROSITE" id="PS50887"/>
    </source>
</evidence>
<evidence type="ECO:0000256" key="5">
    <source>
        <dbReference type="ARBA" id="ARBA00023136"/>
    </source>
</evidence>
<dbReference type="PROSITE" id="PS50112">
    <property type="entry name" value="PAS"/>
    <property type="match status" value="1"/>
</dbReference>
<evidence type="ECO:0000256" key="2">
    <source>
        <dbReference type="ARBA" id="ARBA00022475"/>
    </source>
</evidence>
<dbReference type="AlphaFoldDB" id="A0A5C0SGK4"/>
<dbReference type="GO" id="GO:0005886">
    <property type="term" value="C:plasma membrane"/>
    <property type="evidence" value="ECO:0007669"/>
    <property type="project" value="UniProtKB-SubCell"/>
</dbReference>
<dbReference type="PROSITE" id="PS50887">
    <property type="entry name" value="GGDEF"/>
    <property type="match status" value="1"/>
</dbReference>
<evidence type="ECO:0000256" key="4">
    <source>
        <dbReference type="ARBA" id="ARBA00022989"/>
    </source>
</evidence>
<feature type="domain" description="HD-GYP" evidence="10">
    <location>
        <begin position="534"/>
        <end position="725"/>
    </location>
</feature>
<evidence type="ECO:0000313" key="12">
    <source>
        <dbReference type="Proteomes" id="UP000324646"/>
    </source>
</evidence>
<evidence type="ECO:0000256" key="3">
    <source>
        <dbReference type="ARBA" id="ARBA00022692"/>
    </source>
</evidence>
<dbReference type="CDD" id="cd00130">
    <property type="entry name" value="PAS"/>
    <property type="match status" value="1"/>
</dbReference>
<evidence type="ECO:0000256" key="6">
    <source>
        <dbReference type="SAM" id="Phobius"/>
    </source>
</evidence>
<name>A0A5C0SGK4_CRATE</name>
<feature type="domain" description="GGDEF" evidence="8">
    <location>
        <begin position="409"/>
        <end position="546"/>
    </location>
</feature>
<comment type="subcellular location">
    <subcellularLocation>
        <location evidence="1">Cell membrane</location>
        <topology evidence="1">Multi-pass membrane protein</topology>
    </subcellularLocation>
</comment>
<dbReference type="InterPro" id="IPR000160">
    <property type="entry name" value="GGDEF_dom"/>
</dbReference>
<dbReference type="InterPro" id="IPR033480">
    <property type="entry name" value="sCache_2"/>
</dbReference>
<dbReference type="InterPro" id="IPR043128">
    <property type="entry name" value="Rev_trsase/Diguanyl_cyclase"/>
</dbReference>
<evidence type="ECO:0000259" key="7">
    <source>
        <dbReference type="PROSITE" id="PS50112"/>
    </source>
</evidence>
<dbReference type="OrthoDB" id="9804747at2"/>
<dbReference type="Pfam" id="PF13426">
    <property type="entry name" value="PAS_9"/>
    <property type="match status" value="1"/>
</dbReference>
<proteinExistence type="predicted"/>
<dbReference type="NCBIfam" id="TIGR00229">
    <property type="entry name" value="sensory_box"/>
    <property type="match status" value="1"/>
</dbReference>
<evidence type="ECO:0000259" key="10">
    <source>
        <dbReference type="PROSITE" id="PS51832"/>
    </source>
</evidence>
<dbReference type="EMBL" id="CP042243">
    <property type="protein sequence ID" value="QEK12787.1"/>
    <property type="molecule type" value="Genomic_DNA"/>
</dbReference>
<dbReference type="CDD" id="cd01949">
    <property type="entry name" value="GGDEF"/>
    <property type="match status" value="1"/>
</dbReference>
<sequence>MLISKLKDKILKFITIKIIFIIAICIIIIIMIGTKHVSELFVNEIENQVQIELKQKVDIAYNTINPIIELRRKGKITVEEARKRIANLVRNMTYKDNYSDNYIFMSTYDGYYLVQPFEPEKEGRNMWDYRDVEGRYVIRELVKAAKQSPYGSYVKYLKKLPNTETVEEKLAYVKGIPEIDAYIGTGVYLYSKYRNLYSLLNTQTIMLLMITGIIVIFMMLYLYKLNKINSDLNDEIKKRLEIEKELITEKNIEMIQKSRLEILFNHSQDAIVEVDTKGRILNVNKSFEKIFGYSKEECLGKNIDKIIVPEEKLQEARELTIKTLKKGIVSVESVRYKKDKTPVYVLVRSIRIKINDKILGGYGIYTNITEVKNYEKKLEHMSMYDTLTGLYNYNYFNKELDKYEKNNFDSIAIIMCDLNGLKFVNDTLGHKYGDILLKSFADILKKSVREKDVVARIGGDEFSVILTETNKEKIENIVKRIYANIEEYNNSLDNKMLKLSVAIGFSITDNRKKKIEEVIKEADDIMYRNKLMNKSSRKNQILSILMAALAERDFVTSGHTKRVVKMCTKIADKIGLNENRKNKLILLAEVHDLGKIAIPDYILKKTGKLSQEEWEIMKSHTEKGYRIALNSHELSSIAELILKHHERWDGKGYPLGLSKNDIPLECRILAVVDSYDAMTNLRPYNQIKTHKEAIEEIKMCSGTQFDPEIVDIFISIYENNIDKQF</sequence>
<dbReference type="InterPro" id="IPR000014">
    <property type="entry name" value="PAS"/>
</dbReference>
<dbReference type="Proteomes" id="UP000324646">
    <property type="component" value="Chromosome"/>
</dbReference>
<dbReference type="Gene3D" id="3.30.70.270">
    <property type="match status" value="1"/>
</dbReference>
<keyword evidence="5 6" id="KW-0472">Membrane</keyword>
<dbReference type="Pfam" id="PF17200">
    <property type="entry name" value="sCache_2"/>
    <property type="match status" value="1"/>
</dbReference>
<dbReference type="PROSITE" id="PS51832">
    <property type="entry name" value="HD_GYP"/>
    <property type="match status" value="1"/>
</dbReference>